<comment type="caution">
    <text evidence="9">The sequence shown here is derived from an EMBL/GenBank/DDBJ whole genome shotgun (WGS) entry which is preliminary data.</text>
</comment>
<gene>
    <name evidence="9" type="ORF">GCM10012284_21800</name>
</gene>
<reference evidence="9" key="1">
    <citation type="journal article" date="2014" name="Int. J. Syst. Evol. Microbiol.">
        <title>Complete genome sequence of Corynebacterium casei LMG S-19264T (=DSM 44701T), isolated from a smear-ripened cheese.</title>
        <authorList>
            <consortium name="US DOE Joint Genome Institute (JGI-PGF)"/>
            <person name="Walter F."/>
            <person name="Albersmeier A."/>
            <person name="Kalinowski J."/>
            <person name="Ruckert C."/>
        </authorList>
    </citation>
    <scope>NUCLEOTIDE SEQUENCE</scope>
    <source>
        <strain evidence="9">CGMCC 4.7299</strain>
    </source>
</reference>
<evidence type="ECO:0000256" key="3">
    <source>
        <dbReference type="ARBA" id="ARBA00023002"/>
    </source>
</evidence>
<evidence type="ECO:0000259" key="8">
    <source>
        <dbReference type="Pfam" id="PF13462"/>
    </source>
</evidence>
<organism evidence="9 10">
    <name type="scientific">Mangrovihabitans endophyticus</name>
    <dbReference type="NCBI Taxonomy" id="1751298"/>
    <lineage>
        <taxon>Bacteria</taxon>
        <taxon>Bacillati</taxon>
        <taxon>Actinomycetota</taxon>
        <taxon>Actinomycetes</taxon>
        <taxon>Micromonosporales</taxon>
        <taxon>Micromonosporaceae</taxon>
        <taxon>Mangrovihabitans</taxon>
    </lineage>
</organism>
<feature type="region of interest" description="Disordered" evidence="6">
    <location>
        <begin position="226"/>
        <end position="248"/>
    </location>
</feature>
<dbReference type="SUPFAM" id="SSF52833">
    <property type="entry name" value="Thioredoxin-like"/>
    <property type="match status" value="1"/>
</dbReference>
<feature type="transmembrane region" description="Helical" evidence="7">
    <location>
        <begin position="27"/>
        <end position="50"/>
    </location>
</feature>
<keyword evidence="5" id="KW-0676">Redox-active center</keyword>
<name>A0A8J3FNH9_9ACTN</name>
<feature type="compositionally biased region" description="Low complexity" evidence="6">
    <location>
        <begin position="229"/>
        <end position="248"/>
    </location>
</feature>
<dbReference type="Pfam" id="PF13462">
    <property type="entry name" value="Thioredoxin_4"/>
    <property type="match status" value="1"/>
</dbReference>
<keyword evidence="4" id="KW-1015">Disulfide bond</keyword>
<evidence type="ECO:0000313" key="9">
    <source>
        <dbReference type="EMBL" id="GGK87375.1"/>
    </source>
</evidence>
<evidence type="ECO:0000256" key="7">
    <source>
        <dbReference type="SAM" id="Phobius"/>
    </source>
</evidence>
<feature type="domain" description="Thioredoxin-like fold" evidence="8">
    <location>
        <begin position="80"/>
        <end position="230"/>
    </location>
</feature>
<dbReference type="RefSeq" id="WP_189079016.1">
    <property type="nucleotide sequence ID" value="NZ_BMMX01000006.1"/>
</dbReference>
<reference evidence="9" key="2">
    <citation type="submission" date="2020-09" db="EMBL/GenBank/DDBJ databases">
        <authorList>
            <person name="Sun Q."/>
            <person name="Zhou Y."/>
        </authorList>
    </citation>
    <scope>NUCLEOTIDE SEQUENCE</scope>
    <source>
        <strain evidence="9">CGMCC 4.7299</strain>
    </source>
</reference>
<evidence type="ECO:0000313" key="10">
    <source>
        <dbReference type="Proteomes" id="UP000656042"/>
    </source>
</evidence>
<protein>
    <submittedName>
        <fullName evidence="9">Membrane protein</fullName>
    </submittedName>
</protein>
<dbReference type="PANTHER" id="PTHR13887">
    <property type="entry name" value="GLUTATHIONE S-TRANSFERASE KAPPA"/>
    <property type="match status" value="1"/>
</dbReference>
<dbReference type="PANTHER" id="PTHR13887:SF14">
    <property type="entry name" value="DISULFIDE BOND FORMATION PROTEIN D"/>
    <property type="match status" value="1"/>
</dbReference>
<keyword evidence="3" id="KW-0560">Oxidoreductase</keyword>
<keyword evidence="7" id="KW-0812">Transmembrane</keyword>
<accession>A0A8J3FNH9</accession>
<dbReference type="InterPro" id="IPR036249">
    <property type="entry name" value="Thioredoxin-like_sf"/>
</dbReference>
<evidence type="ECO:0000256" key="1">
    <source>
        <dbReference type="ARBA" id="ARBA00005791"/>
    </source>
</evidence>
<keyword evidence="2" id="KW-0732">Signal</keyword>
<dbReference type="CDD" id="cd02972">
    <property type="entry name" value="DsbA_family"/>
    <property type="match status" value="1"/>
</dbReference>
<dbReference type="EMBL" id="BMMX01000006">
    <property type="protein sequence ID" value="GGK87375.1"/>
    <property type="molecule type" value="Genomic_DNA"/>
</dbReference>
<dbReference type="GO" id="GO:0016491">
    <property type="term" value="F:oxidoreductase activity"/>
    <property type="evidence" value="ECO:0007669"/>
    <property type="project" value="UniProtKB-KW"/>
</dbReference>
<dbReference type="Proteomes" id="UP000656042">
    <property type="component" value="Unassembled WGS sequence"/>
</dbReference>
<evidence type="ECO:0000256" key="5">
    <source>
        <dbReference type="ARBA" id="ARBA00023284"/>
    </source>
</evidence>
<evidence type="ECO:0000256" key="2">
    <source>
        <dbReference type="ARBA" id="ARBA00022729"/>
    </source>
</evidence>
<sequence>MSKGTKERAAAKRVVQQQLAAERRRAVTLWTSVAVVAVLLIAGLIGWGVLAGQQNDNADNLTVPAGAVDDGTAFPVGSGPVNVDVYEDFMCPICHEFEQQSGDTLKQLAADDKATIRYHPIAILDRASNGTQYSTRASAASAAAFVGGKFTEYHDVLYANQPEEGSNGLDNAKLIELGKSVGLTDAKFADAINNKTYWAWATKATDTASERSVSSTPTVMINGKKVSEANGAPPTPATLTTAVASAAG</sequence>
<dbReference type="InterPro" id="IPR012336">
    <property type="entry name" value="Thioredoxin-like_fold"/>
</dbReference>
<keyword evidence="10" id="KW-1185">Reference proteome</keyword>
<comment type="similarity">
    <text evidence="1">Belongs to the thioredoxin family. DsbA subfamily.</text>
</comment>
<keyword evidence="7" id="KW-0472">Membrane</keyword>
<evidence type="ECO:0000256" key="6">
    <source>
        <dbReference type="SAM" id="MobiDB-lite"/>
    </source>
</evidence>
<evidence type="ECO:0000256" key="4">
    <source>
        <dbReference type="ARBA" id="ARBA00023157"/>
    </source>
</evidence>
<proteinExistence type="inferred from homology"/>
<keyword evidence="7" id="KW-1133">Transmembrane helix</keyword>
<dbReference type="AlphaFoldDB" id="A0A8J3FNH9"/>
<dbReference type="Gene3D" id="3.40.30.10">
    <property type="entry name" value="Glutaredoxin"/>
    <property type="match status" value="1"/>
</dbReference>